<protein>
    <recommendedName>
        <fullName evidence="4 10">Nicotinate-nucleotide--dimethylbenzimidazole phosphoribosyltransferase</fullName>
        <shortName evidence="10">NN:DBI PRT</shortName>
        <ecNumber evidence="3 10">2.4.2.21</ecNumber>
    </recommendedName>
    <alternativeName>
        <fullName evidence="8 10">N(1)-alpha-phosphoribosyltransferase</fullName>
    </alternativeName>
</protein>
<evidence type="ECO:0000256" key="2">
    <source>
        <dbReference type="ARBA" id="ARBA00007110"/>
    </source>
</evidence>
<feature type="active site" description="Proton acceptor" evidence="10">
    <location>
        <position position="326"/>
    </location>
</feature>
<evidence type="ECO:0000256" key="6">
    <source>
        <dbReference type="ARBA" id="ARBA00022676"/>
    </source>
</evidence>
<dbReference type="Gene3D" id="3.40.50.10210">
    <property type="match status" value="1"/>
</dbReference>
<dbReference type="RefSeq" id="WP_309540445.1">
    <property type="nucleotide sequence ID" value="NZ_CP133659.1"/>
</dbReference>
<evidence type="ECO:0000256" key="9">
    <source>
        <dbReference type="ARBA" id="ARBA00047340"/>
    </source>
</evidence>
<evidence type="ECO:0000256" key="3">
    <source>
        <dbReference type="ARBA" id="ARBA00011991"/>
    </source>
</evidence>
<dbReference type="Gene3D" id="1.10.1610.10">
    <property type="match status" value="1"/>
</dbReference>
<dbReference type="InterPro" id="IPR036087">
    <property type="entry name" value="Nict_dMeBzImd_PRibTrfase_sf"/>
</dbReference>
<dbReference type="PANTHER" id="PTHR43463:SF1">
    <property type="entry name" value="NICOTINATE-NUCLEOTIDE--DIMETHYLBENZIMIDAZOLE PHOSPHORIBOSYLTRANSFERASE"/>
    <property type="match status" value="1"/>
</dbReference>
<dbReference type="EMBL" id="CP133659">
    <property type="protein sequence ID" value="WMW64352.1"/>
    <property type="molecule type" value="Genomic_DNA"/>
</dbReference>
<sequence length="359" mass="36845">MPSLSPRLLDLIAAIDPVDHGHDPAGQAHLDNLTKPRGSLGRLEGLALQLHRIQGGARPPAADPARIFTIAGDHGVAAEGVSLFPQEVTRQMVLNFLNGGAGINVLCGTAGIDLRVVDAGCPGDDFDPHPQLIRRKVAPGTANMTHGPAMTREQCEAALLLGADLAAQAAADGCRCVGTGDMGIANTTPSTALYCAYRARPPEAVTGPGTGLDAHGVARKAQVIRAAMAANRRAIESGDPVDILAAVGGLEIAALAGLILGAARHRMVAVIDGFISTAAYTAAWKIAPAVAGYCVFSHASAEQGHTTILHKLDIRPLLDLGLRLGEGTGGALSIFLLRSAADIFEKMATFGDAGVDAGK</sequence>
<comment type="pathway">
    <text evidence="1 10">Nucleoside biosynthesis; alpha-ribazole biosynthesis; alpha-ribazole from 5,6-dimethylbenzimidazole: step 1/2.</text>
</comment>
<evidence type="ECO:0000256" key="1">
    <source>
        <dbReference type="ARBA" id="ARBA00005049"/>
    </source>
</evidence>
<evidence type="ECO:0000313" key="12">
    <source>
        <dbReference type="Proteomes" id="UP001180616"/>
    </source>
</evidence>
<organism evidence="11 12">
    <name type="scientific">Nitratidesulfovibrio liaohensis</name>
    <dbReference type="NCBI Taxonomy" id="2604158"/>
    <lineage>
        <taxon>Bacteria</taxon>
        <taxon>Pseudomonadati</taxon>
        <taxon>Thermodesulfobacteriota</taxon>
        <taxon>Desulfovibrionia</taxon>
        <taxon>Desulfovibrionales</taxon>
        <taxon>Desulfovibrionaceae</taxon>
        <taxon>Nitratidesulfovibrio</taxon>
    </lineage>
</organism>
<keyword evidence="6 10" id="KW-0328">Glycosyltransferase</keyword>
<comment type="function">
    <text evidence="10">Catalyzes the synthesis of alpha-ribazole-5'-phosphate from nicotinate mononucleotide (NAMN) and 5,6-dimethylbenzimidazole (DMB).</text>
</comment>
<name>A0ABY9QYD3_9BACT</name>
<dbReference type="SUPFAM" id="SSF52733">
    <property type="entry name" value="Nicotinate mononucleotide:5,6-dimethylbenzimidazole phosphoribosyltransferase (CobT)"/>
    <property type="match status" value="1"/>
</dbReference>
<dbReference type="InterPro" id="IPR003200">
    <property type="entry name" value="Nict_dMeBzImd_PRibTrfase"/>
</dbReference>
<evidence type="ECO:0000313" key="11">
    <source>
        <dbReference type="EMBL" id="WMW64352.1"/>
    </source>
</evidence>
<evidence type="ECO:0000256" key="5">
    <source>
        <dbReference type="ARBA" id="ARBA00022573"/>
    </source>
</evidence>
<dbReference type="EC" id="2.4.2.21" evidence="3 10"/>
<evidence type="ECO:0000256" key="10">
    <source>
        <dbReference type="HAMAP-Rule" id="MF_00230"/>
    </source>
</evidence>
<dbReference type="PANTHER" id="PTHR43463">
    <property type="entry name" value="NICOTINATE-NUCLEOTIDE--DIMETHYLBENZIMIDAZOLE PHOSPHORIBOSYLTRANSFERASE"/>
    <property type="match status" value="1"/>
</dbReference>
<dbReference type="CDD" id="cd02439">
    <property type="entry name" value="DMB-PRT_CobT"/>
    <property type="match status" value="1"/>
</dbReference>
<dbReference type="InterPro" id="IPR017846">
    <property type="entry name" value="Nict_dMeBzImd_PRibTrfase_bact"/>
</dbReference>
<dbReference type="GO" id="GO:0008939">
    <property type="term" value="F:nicotinate-nucleotide-dimethylbenzimidazole phosphoribosyltransferase activity"/>
    <property type="evidence" value="ECO:0007669"/>
    <property type="project" value="UniProtKB-EC"/>
</dbReference>
<accession>A0ABY9QYD3</accession>
<proteinExistence type="inferred from homology"/>
<dbReference type="Proteomes" id="UP001180616">
    <property type="component" value="Chromosome"/>
</dbReference>
<evidence type="ECO:0000256" key="4">
    <source>
        <dbReference type="ARBA" id="ARBA00015486"/>
    </source>
</evidence>
<gene>
    <name evidence="10 11" type="primary">cobT</name>
    <name evidence="11" type="ORF">KPS_002363</name>
</gene>
<dbReference type="NCBIfam" id="NF000996">
    <property type="entry name" value="PRK00105.1"/>
    <property type="match status" value="1"/>
</dbReference>
<dbReference type="HAMAP" id="MF_00230">
    <property type="entry name" value="CobT"/>
    <property type="match status" value="1"/>
</dbReference>
<dbReference type="Pfam" id="PF02277">
    <property type="entry name" value="DBI_PRT"/>
    <property type="match status" value="1"/>
</dbReference>
<reference evidence="11" key="1">
    <citation type="submission" date="2023-09" db="EMBL/GenBank/DDBJ databases">
        <authorList>
            <consortium name="CW5 consortium"/>
            <person name="Lu C.-W."/>
        </authorList>
    </citation>
    <scope>NUCLEOTIDE SEQUENCE</scope>
    <source>
        <strain evidence="11">KPS</strain>
    </source>
</reference>
<keyword evidence="7 10" id="KW-0808">Transferase</keyword>
<keyword evidence="12" id="KW-1185">Reference proteome</keyword>
<comment type="catalytic activity">
    <reaction evidence="9 10">
        <text>5,6-dimethylbenzimidazole + nicotinate beta-D-ribonucleotide = alpha-ribazole 5'-phosphate + nicotinate + H(+)</text>
        <dbReference type="Rhea" id="RHEA:11196"/>
        <dbReference type="ChEBI" id="CHEBI:15378"/>
        <dbReference type="ChEBI" id="CHEBI:15890"/>
        <dbReference type="ChEBI" id="CHEBI:32544"/>
        <dbReference type="ChEBI" id="CHEBI:57502"/>
        <dbReference type="ChEBI" id="CHEBI:57918"/>
        <dbReference type="EC" id="2.4.2.21"/>
    </reaction>
</comment>
<comment type="similarity">
    <text evidence="2 10">Belongs to the CobT family.</text>
</comment>
<evidence type="ECO:0000256" key="8">
    <source>
        <dbReference type="ARBA" id="ARBA00030686"/>
    </source>
</evidence>
<dbReference type="InterPro" id="IPR023195">
    <property type="entry name" value="Nict_dMeBzImd_PRibTrfase_N"/>
</dbReference>
<keyword evidence="5 10" id="KW-0169">Cobalamin biosynthesis</keyword>
<evidence type="ECO:0000256" key="7">
    <source>
        <dbReference type="ARBA" id="ARBA00022679"/>
    </source>
</evidence>
<dbReference type="NCBIfam" id="TIGR03160">
    <property type="entry name" value="cobT_DBIPRT"/>
    <property type="match status" value="1"/>
</dbReference>